<accession>A0A919CS48</accession>
<reference evidence="7" key="1">
    <citation type="journal article" date="2014" name="Int. J. Syst. Evol. Microbiol.">
        <title>Complete genome sequence of Corynebacterium casei LMG S-19264T (=DSM 44701T), isolated from a smear-ripened cheese.</title>
        <authorList>
            <consortium name="US DOE Joint Genome Institute (JGI-PGF)"/>
            <person name="Walter F."/>
            <person name="Albersmeier A."/>
            <person name="Kalinowski J."/>
            <person name="Ruckert C."/>
        </authorList>
    </citation>
    <scope>NUCLEOTIDE SEQUENCE</scope>
    <source>
        <strain evidence="7">KCTC 42651</strain>
    </source>
</reference>
<evidence type="ECO:0000256" key="5">
    <source>
        <dbReference type="RuleBase" id="RU362076"/>
    </source>
</evidence>
<dbReference type="Pfam" id="PF03963">
    <property type="entry name" value="FlgD"/>
    <property type="match status" value="1"/>
</dbReference>
<dbReference type="AlphaFoldDB" id="A0A919CS48"/>
<organism evidence="7 8">
    <name type="scientific">Thalassobaculum fulvum</name>
    <dbReference type="NCBI Taxonomy" id="1633335"/>
    <lineage>
        <taxon>Bacteria</taxon>
        <taxon>Pseudomonadati</taxon>
        <taxon>Pseudomonadota</taxon>
        <taxon>Alphaproteobacteria</taxon>
        <taxon>Rhodospirillales</taxon>
        <taxon>Thalassobaculaceae</taxon>
        <taxon>Thalassobaculum</taxon>
    </lineage>
</organism>
<dbReference type="InterPro" id="IPR025965">
    <property type="entry name" value="FlgD/Vpr_Ig-like"/>
</dbReference>
<dbReference type="RefSeq" id="WP_189994352.1">
    <property type="nucleotide sequence ID" value="NZ_BMZS01000012.1"/>
</dbReference>
<evidence type="ECO:0000256" key="4">
    <source>
        <dbReference type="ARBA" id="ARBA00024746"/>
    </source>
</evidence>
<protein>
    <recommendedName>
        <fullName evidence="2 5">Basal-body rod modification protein FlgD</fullName>
    </recommendedName>
</protein>
<keyword evidence="8" id="KW-1185">Reference proteome</keyword>
<evidence type="ECO:0000313" key="8">
    <source>
        <dbReference type="Proteomes" id="UP000630353"/>
    </source>
</evidence>
<feature type="domain" description="FlgD/Vpr Ig-like" evidence="6">
    <location>
        <begin position="100"/>
        <end position="173"/>
    </location>
</feature>
<dbReference type="Gene3D" id="2.60.40.4070">
    <property type="match status" value="1"/>
</dbReference>
<comment type="caution">
    <text evidence="7">The sequence shown here is derived from an EMBL/GenBank/DDBJ whole genome shotgun (WGS) entry which is preliminary data.</text>
</comment>
<name>A0A919CS48_9PROT</name>
<dbReference type="GO" id="GO:0044781">
    <property type="term" value="P:bacterial-type flagellum organization"/>
    <property type="evidence" value="ECO:0007669"/>
    <property type="project" value="UniProtKB-UniRule"/>
</dbReference>
<proteinExistence type="inferred from homology"/>
<sequence>MTDVSGINTSGSSSAASYTKLAENMDMFLTLLTTQLKNQDPLDPMDNAEMTNQLVQFANVEQQISQNHNLEQMITLLNAQSAASSVNYIGKNIQYTDSTTTYQGDPVTFGYTPDKGADTVTLKVVDAAGKTVRTFDKPETSAQRHTVTWDGLDDDGNAVAEGQYTFVVSAKGADDKAIKVATDITGRATGSAIDSSGSYILVGDLAVDVTKIVAVKEPPASS</sequence>
<evidence type="ECO:0000256" key="2">
    <source>
        <dbReference type="ARBA" id="ARBA00016013"/>
    </source>
</evidence>
<evidence type="ECO:0000256" key="1">
    <source>
        <dbReference type="ARBA" id="ARBA00010577"/>
    </source>
</evidence>
<evidence type="ECO:0000313" key="7">
    <source>
        <dbReference type="EMBL" id="GHD60881.1"/>
    </source>
</evidence>
<comment type="function">
    <text evidence="4 5">Required for flagellar hook formation. May act as a scaffolding protein.</text>
</comment>
<dbReference type="Proteomes" id="UP000630353">
    <property type="component" value="Unassembled WGS sequence"/>
</dbReference>
<evidence type="ECO:0000259" key="6">
    <source>
        <dbReference type="Pfam" id="PF13860"/>
    </source>
</evidence>
<dbReference type="Pfam" id="PF13860">
    <property type="entry name" value="FlgD_ig"/>
    <property type="match status" value="1"/>
</dbReference>
<keyword evidence="3 5" id="KW-1005">Bacterial flagellum biogenesis</keyword>
<comment type="similarity">
    <text evidence="1 5">Belongs to the FlgD family.</text>
</comment>
<dbReference type="InterPro" id="IPR005648">
    <property type="entry name" value="FlgD"/>
</dbReference>
<evidence type="ECO:0000256" key="3">
    <source>
        <dbReference type="ARBA" id="ARBA00022795"/>
    </source>
</evidence>
<gene>
    <name evidence="7" type="ORF">GCM10017083_47450</name>
</gene>
<dbReference type="EMBL" id="BMZS01000012">
    <property type="protein sequence ID" value="GHD60881.1"/>
    <property type="molecule type" value="Genomic_DNA"/>
</dbReference>
<reference evidence="7" key="2">
    <citation type="submission" date="2020-09" db="EMBL/GenBank/DDBJ databases">
        <authorList>
            <person name="Sun Q."/>
            <person name="Kim S."/>
        </authorList>
    </citation>
    <scope>NUCLEOTIDE SEQUENCE</scope>
    <source>
        <strain evidence="7">KCTC 42651</strain>
    </source>
</reference>